<gene>
    <name evidence="1" type="ORF">ACFFIA_17325</name>
</gene>
<accession>A0ABV6M406</accession>
<dbReference type="EMBL" id="JBHLUH010000031">
    <property type="protein sequence ID" value="MFC0529418.1"/>
    <property type="molecule type" value="Genomic_DNA"/>
</dbReference>
<dbReference type="Proteomes" id="UP001589867">
    <property type="component" value="Unassembled WGS sequence"/>
</dbReference>
<keyword evidence="2" id="KW-1185">Reference proteome</keyword>
<organism evidence="1 2">
    <name type="scientific">Phytohabitans kaempferiae</name>
    <dbReference type="NCBI Taxonomy" id="1620943"/>
    <lineage>
        <taxon>Bacteria</taxon>
        <taxon>Bacillati</taxon>
        <taxon>Actinomycetota</taxon>
        <taxon>Actinomycetes</taxon>
        <taxon>Micromonosporales</taxon>
        <taxon>Micromonosporaceae</taxon>
    </lineage>
</organism>
<name>A0ABV6M406_9ACTN</name>
<protein>
    <submittedName>
        <fullName evidence="1">Uncharacterized protein</fullName>
    </submittedName>
</protein>
<comment type="caution">
    <text evidence="1">The sequence shown here is derived from an EMBL/GenBank/DDBJ whole genome shotgun (WGS) entry which is preliminary data.</text>
</comment>
<evidence type="ECO:0000313" key="2">
    <source>
        <dbReference type="Proteomes" id="UP001589867"/>
    </source>
</evidence>
<proteinExistence type="predicted"/>
<sequence>MIDDRVRAAQTPLDAVVPVDVLPAAFEATSLIQCTDVSRVPGRRRPEWRTGLTMAPLVPPAVAEFDHEEAARRLATLLGDLGFAAGHEVTTGGGRRRYQVQRVVVPAAERDGTHRLLATAWRQGRRALLGTDPIGPSSPRNAQRVTLARAAWRAALLAGGRRLRADSLGVRLGDQEMAAVLVRAARLLGVTAGVMSRPGCLLVTVADIDQRTRVLRTLNTARPAARVPALV</sequence>
<dbReference type="RefSeq" id="WP_377252146.1">
    <property type="nucleotide sequence ID" value="NZ_JBHLUH010000031.1"/>
</dbReference>
<evidence type="ECO:0000313" key="1">
    <source>
        <dbReference type="EMBL" id="MFC0529418.1"/>
    </source>
</evidence>
<reference evidence="1 2" key="1">
    <citation type="submission" date="2024-09" db="EMBL/GenBank/DDBJ databases">
        <authorList>
            <person name="Sun Q."/>
            <person name="Mori K."/>
        </authorList>
    </citation>
    <scope>NUCLEOTIDE SEQUENCE [LARGE SCALE GENOMIC DNA]</scope>
    <source>
        <strain evidence="1 2">TBRC 3947</strain>
    </source>
</reference>